<protein>
    <submittedName>
        <fullName evidence="1">Poly(3-hydroxybutyrate) depolymerase</fullName>
    </submittedName>
</protein>
<dbReference type="KEGG" id="mtim:DIR46_04700"/>
<dbReference type="Gene3D" id="3.40.50.1820">
    <property type="entry name" value="alpha/beta hydrolase"/>
    <property type="match status" value="2"/>
</dbReference>
<dbReference type="Proteomes" id="UP000245820">
    <property type="component" value="Chromosome"/>
</dbReference>
<dbReference type="PANTHER" id="PTHR42972:SF8">
    <property type="entry name" value="POLYHYDROXYBUTYRATE DEPOLYMERASE"/>
    <property type="match status" value="1"/>
</dbReference>
<dbReference type="SUPFAM" id="SSF53474">
    <property type="entry name" value="alpha/beta-Hydrolases"/>
    <property type="match status" value="1"/>
</dbReference>
<sequence length="389" mass="41584">MKPPTVGYVQVTPNSACSGEYFLGACICCPAPLPRRPDAKGDEMKRRILTVMLSWAVAGAAMAQQAVPLPALGADLGQTTASGLDSGGFMAGQLAAAYSSQIAGVGIIGGGPFYCAGTYPERSTLENAADACMNPIARPVGADGAVSFRNARKFAADGRIDPVQNLARQRVYVASGGNDVVVRTSVVEEVRTFYQQAGAAPGQIRYVFNGEAGHAIATDHPDDPPCAATQPPYINNCGFVQAHEVLRHLYPERTRAAGGAPSGQLIRFDQREFVRGLRTSMDAEAYVYVPDACRGGGCAVHVVFHGCSQGASEIGSRFYRNVGYNEFADANRLIVLYPQVSRSNRIPANPRGCWDFWGYSQDQQGAFFATKQAPQMQAVMAMVERLGRK</sequence>
<name>A0A2S2DG07_9BURK</name>
<gene>
    <name evidence="1" type="ORF">DIR46_04700</name>
</gene>
<dbReference type="InterPro" id="IPR029058">
    <property type="entry name" value="AB_hydrolase_fold"/>
</dbReference>
<dbReference type="OrthoDB" id="505233at2"/>
<evidence type="ECO:0000313" key="2">
    <source>
        <dbReference type="Proteomes" id="UP000245820"/>
    </source>
</evidence>
<evidence type="ECO:0000313" key="1">
    <source>
        <dbReference type="EMBL" id="AWL03806.1"/>
    </source>
</evidence>
<proteinExistence type="predicted"/>
<dbReference type="AlphaFoldDB" id="A0A2S2DG07"/>
<accession>A0A2S2DG07</accession>
<organism evidence="1 2">
    <name type="scientific">Massilia oculi</name>
    <dbReference type="NCBI Taxonomy" id="945844"/>
    <lineage>
        <taxon>Bacteria</taxon>
        <taxon>Pseudomonadati</taxon>
        <taxon>Pseudomonadota</taxon>
        <taxon>Betaproteobacteria</taxon>
        <taxon>Burkholderiales</taxon>
        <taxon>Oxalobacteraceae</taxon>
        <taxon>Telluria group</taxon>
        <taxon>Massilia</taxon>
    </lineage>
</organism>
<reference evidence="1 2" key="1">
    <citation type="submission" date="2018-05" db="EMBL/GenBank/DDBJ databases">
        <title>Complete genome sequence of Massilia oculi sp. nov. CCUG 43427T (=DSM 26321T), the type strain of M. oculi, and comparison with genome sequences of other Massilia strains.</title>
        <authorList>
            <person name="Zhu B."/>
        </authorList>
    </citation>
    <scope>NUCLEOTIDE SEQUENCE [LARGE SCALE GENOMIC DNA]</scope>
    <source>
        <strain evidence="1 2">CCUG 43427</strain>
    </source>
</reference>
<dbReference type="PANTHER" id="PTHR42972">
    <property type="entry name" value="TOL-PAL SYSTEM PROTEIN TOLB"/>
    <property type="match status" value="1"/>
</dbReference>
<dbReference type="EMBL" id="CP029343">
    <property type="protein sequence ID" value="AWL03806.1"/>
    <property type="molecule type" value="Genomic_DNA"/>
</dbReference>
<keyword evidence="2" id="KW-1185">Reference proteome</keyword>